<dbReference type="FunCoup" id="W5LV53">
    <property type="interactions" value="948"/>
</dbReference>
<dbReference type="GO" id="GO:0031011">
    <property type="term" value="C:Ino80 complex"/>
    <property type="evidence" value="ECO:0000318"/>
    <property type="project" value="GO_Central"/>
</dbReference>
<dbReference type="GO" id="GO:0097190">
    <property type="term" value="P:apoptotic signaling pathway"/>
    <property type="evidence" value="ECO:0000318"/>
    <property type="project" value="GO_Central"/>
</dbReference>
<dbReference type="AlphaFoldDB" id="W5LV53"/>
<dbReference type="Pfam" id="PF24245">
    <property type="entry name" value="INO80F"/>
    <property type="match status" value="1"/>
</dbReference>
<evidence type="ECO:0000256" key="2">
    <source>
        <dbReference type="ARBA" id="ARBA00023242"/>
    </source>
</evidence>
<dbReference type="Bgee" id="ENSLOCG00000000009">
    <property type="expression patterns" value="Expressed in larva and 13 other cell types or tissues"/>
</dbReference>
<reference evidence="5" key="2">
    <citation type="submission" date="2025-08" db="UniProtKB">
        <authorList>
            <consortium name="Ensembl"/>
        </authorList>
    </citation>
    <scope>IDENTIFICATION</scope>
</reference>
<dbReference type="InterPro" id="IPR056513">
    <property type="entry name" value="INO80F"/>
</dbReference>
<dbReference type="GeneTree" id="ENSGT00940000167238"/>
<dbReference type="STRING" id="7918.ENSLOCP00000000010"/>
<dbReference type="HOGENOM" id="CLU_118643_0_0_1"/>
<feature type="domain" description="INO80 complex subunit F" evidence="4">
    <location>
        <begin position="4"/>
        <end position="49"/>
    </location>
</feature>
<dbReference type="PANTHER" id="PTHR35084">
    <property type="entry name" value="TCF3 FUSION PARTNER"/>
    <property type="match status" value="1"/>
</dbReference>
<feature type="region of interest" description="Disordered" evidence="3">
    <location>
        <begin position="71"/>
        <end position="149"/>
    </location>
</feature>
<organism evidence="5 6">
    <name type="scientific">Lepisosteus oculatus</name>
    <name type="common">Spotted gar</name>
    <dbReference type="NCBI Taxonomy" id="7918"/>
    <lineage>
        <taxon>Eukaryota</taxon>
        <taxon>Metazoa</taxon>
        <taxon>Chordata</taxon>
        <taxon>Craniata</taxon>
        <taxon>Vertebrata</taxon>
        <taxon>Euteleostomi</taxon>
        <taxon>Actinopterygii</taxon>
        <taxon>Neopterygii</taxon>
        <taxon>Holostei</taxon>
        <taxon>Semionotiformes</taxon>
        <taxon>Lepisosteidae</taxon>
        <taxon>Lepisosteus</taxon>
    </lineage>
</organism>
<accession>W5LV53</accession>
<reference evidence="5" key="3">
    <citation type="submission" date="2025-09" db="UniProtKB">
        <authorList>
            <consortium name="Ensembl"/>
        </authorList>
    </citation>
    <scope>IDENTIFICATION</scope>
</reference>
<evidence type="ECO:0000313" key="5">
    <source>
        <dbReference type="Ensembl" id="ENSLOCP00000000010.1"/>
    </source>
</evidence>
<name>W5LV53_LEPOC</name>
<evidence type="ECO:0000313" key="6">
    <source>
        <dbReference type="Proteomes" id="UP000018468"/>
    </source>
</evidence>
<protein>
    <recommendedName>
        <fullName evidence="4">INO80 complex subunit F domain-containing protein</fullName>
    </recommendedName>
</protein>
<comment type="subcellular location">
    <subcellularLocation>
        <location evidence="1">Nucleus</location>
    </subcellularLocation>
</comment>
<evidence type="ECO:0000256" key="3">
    <source>
        <dbReference type="SAM" id="MobiDB-lite"/>
    </source>
</evidence>
<dbReference type="PANTHER" id="PTHR35084:SF1">
    <property type="entry name" value="TCF3 FUSION PARTNER"/>
    <property type="match status" value="1"/>
</dbReference>
<sequence length="149" mass="17010">ERDRRKYQALSRRCKELEQVNERILSRLHQVCRLTRRLKKERRFLMKTLTSYGDDFRSAQLTLLLEVRGRSQCDEEEGGALADSAHGGEEEGLHEPSGSSPSSVLQPAAGPRKKRHRGARERDRELQSLPLPLQAEPQFSGYPSPPDFS</sequence>
<evidence type="ECO:0000256" key="1">
    <source>
        <dbReference type="ARBA" id="ARBA00004123"/>
    </source>
</evidence>
<dbReference type="InterPro" id="IPR033555">
    <property type="entry name" value="TFPT"/>
</dbReference>
<dbReference type="InParanoid" id="W5LV53"/>
<dbReference type="GO" id="GO:0003677">
    <property type="term" value="F:DNA binding"/>
    <property type="evidence" value="ECO:0000318"/>
    <property type="project" value="GO_Central"/>
</dbReference>
<keyword evidence="2" id="KW-0539">Nucleus</keyword>
<dbReference type="Ensembl" id="ENSLOCT00000000010.1">
    <property type="protein sequence ID" value="ENSLOCP00000000010.1"/>
    <property type="gene ID" value="ENSLOCG00000000009.1"/>
</dbReference>
<dbReference type="GO" id="GO:0043065">
    <property type="term" value="P:positive regulation of apoptotic process"/>
    <property type="evidence" value="ECO:0000318"/>
    <property type="project" value="GO_Central"/>
</dbReference>
<proteinExistence type="predicted"/>
<dbReference type="eggNOG" id="ENOG502RHUP">
    <property type="taxonomic scope" value="Eukaryota"/>
</dbReference>
<reference evidence="6" key="1">
    <citation type="submission" date="2011-12" db="EMBL/GenBank/DDBJ databases">
        <title>The Draft Genome of Lepisosteus oculatus.</title>
        <authorList>
            <consortium name="The Broad Institute Genome Assembly &amp; Analysis Group"/>
            <consortium name="Computational R&amp;D Group"/>
            <consortium name="and Sequencing Platform"/>
            <person name="Di Palma F."/>
            <person name="Alfoldi J."/>
            <person name="Johnson J."/>
            <person name="Berlin A."/>
            <person name="Gnerre S."/>
            <person name="Jaffe D."/>
            <person name="MacCallum I."/>
            <person name="Young S."/>
            <person name="Walker B.J."/>
            <person name="Lander E.S."/>
            <person name="Lindblad-Toh K."/>
        </authorList>
    </citation>
    <scope>NUCLEOTIDE SEQUENCE [LARGE SCALE GENOMIC DNA]</scope>
</reference>
<evidence type="ECO:0000259" key="4">
    <source>
        <dbReference type="Pfam" id="PF24245"/>
    </source>
</evidence>
<keyword evidence="6" id="KW-1185">Reference proteome</keyword>
<dbReference type="Proteomes" id="UP000018468">
    <property type="component" value="Unassembled WGS sequence"/>
</dbReference>